<dbReference type="AlphaFoldDB" id="A0A9D6YT22"/>
<feature type="region of interest" description="Disordered" evidence="1">
    <location>
        <begin position="117"/>
        <end position="142"/>
    </location>
</feature>
<comment type="caution">
    <text evidence="3">The sequence shown here is derived from an EMBL/GenBank/DDBJ whole genome shotgun (WGS) entry which is preliminary data.</text>
</comment>
<evidence type="ECO:0008006" key="5">
    <source>
        <dbReference type="Google" id="ProtNLM"/>
    </source>
</evidence>
<keyword evidence="2" id="KW-0812">Transmembrane</keyword>
<gene>
    <name evidence="3" type="ORF">HZB08_01955</name>
</gene>
<name>A0A9D6YT22_UNCSA</name>
<feature type="transmembrane region" description="Helical" evidence="2">
    <location>
        <begin position="33"/>
        <end position="54"/>
    </location>
</feature>
<dbReference type="InterPro" id="IPR011055">
    <property type="entry name" value="Dup_hybrid_motif"/>
</dbReference>
<dbReference type="EMBL" id="JACRKR010000097">
    <property type="protein sequence ID" value="MBI5078767.1"/>
    <property type="molecule type" value="Genomic_DNA"/>
</dbReference>
<sequence length="231" mass="25747">MDKKTKKQRFYSFMIVPHDARGRPVSFKISAGWVYAAVSLALFAFLLVGSSVLYSTIVSRKLINYADTLLKNKEQQKEISSFSIKASEVSRAIDELVKKDNELRGLLGLKGWRSKLKLSSDPPAPKESRSPFGTGRAGKVSPEVKSNDALHEFSLADVRIAERKKSLAELKEWVGVVRSRFVSTPSTWPIYGRIVSFFGYRSYPWRGMHTGVDIQAYRGAPVRATAAGVVT</sequence>
<evidence type="ECO:0000256" key="2">
    <source>
        <dbReference type="SAM" id="Phobius"/>
    </source>
</evidence>
<organism evidence="3 4">
    <name type="scientific">Candidatus Saganbacteria bacterium</name>
    <dbReference type="NCBI Taxonomy" id="2575572"/>
    <lineage>
        <taxon>Bacteria</taxon>
        <taxon>Bacillati</taxon>
        <taxon>Saganbacteria</taxon>
    </lineage>
</organism>
<evidence type="ECO:0000256" key="1">
    <source>
        <dbReference type="SAM" id="MobiDB-lite"/>
    </source>
</evidence>
<keyword evidence="2" id="KW-0472">Membrane</keyword>
<dbReference type="Proteomes" id="UP000808761">
    <property type="component" value="Unassembled WGS sequence"/>
</dbReference>
<accession>A0A9D6YT22</accession>
<dbReference type="SUPFAM" id="SSF51261">
    <property type="entry name" value="Duplicated hybrid motif"/>
    <property type="match status" value="1"/>
</dbReference>
<reference evidence="3" key="1">
    <citation type="submission" date="2020-07" db="EMBL/GenBank/DDBJ databases">
        <title>Huge and variable diversity of episymbiotic CPR bacteria and DPANN archaea in groundwater ecosystems.</title>
        <authorList>
            <person name="He C.Y."/>
            <person name="Keren R."/>
            <person name="Whittaker M."/>
            <person name="Farag I.F."/>
            <person name="Doudna J."/>
            <person name="Cate J.H.D."/>
            <person name="Banfield J.F."/>
        </authorList>
    </citation>
    <scope>NUCLEOTIDE SEQUENCE</scope>
    <source>
        <strain evidence="3">NC_groundwater_1860_Pr3_B-0.1um_51_7</strain>
    </source>
</reference>
<keyword evidence="2" id="KW-1133">Transmembrane helix</keyword>
<evidence type="ECO:0000313" key="4">
    <source>
        <dbReference type="Proteomes" id="UP000808761"/>
    </source>
</evidence>
<evidence type="ECO:0000313" key="3">
    <source>
        <dbReference type="EMBL" id="MBI5078767.1"/>
    </source>
</evidence>
<dbReference type="Gene3D" id="2.70.70.10">
    <property type="entry name" value="Glucose Permease (Domain IIA)"/>
    <property type="match status" value="1"/>
</dbReference>
<feature type="non-terminal residue" evidence="3">
    <location>
        <position position="231"/>
    </location>
</feature>
<proteinExistence type="predicted"/>
<protein>
    <recommendedName>
        <fullName evidence="5">M23 family metallopeptidase</fullName>
    </recommendedName>
</protein>